<dbReference type="AlphaFoldDB" id="A0AAN9EEU0"/>
<proteinExistence type="predicted"/>
<organism evidence="4 5">
    <name type="scientific">Crotalaria pallida</name>
    <name type="common">Smooth rattlebox</name>
    <name type="synonym">Crotalaria striata</name>
    <dbReference type="NCBI Taxonomy" id="3830"/>
    <lineage>
        <taxon>Eukaryota</taxon>
        <taxon>Viridiplantae</taxon>
        <taxon>Streptophyta</taxon>
        <taxon>Embryophyta</taxon>
        <taxon>Tracheophyta</taxon>
        <taxon>Spermatophyta</taxon>
        <taxon>Magnoliopsida</taxon>
        <taxon>eudicotyledons</taxon>
        <taxon>Gunneridae</taxon>
        <taxon>Pentapetalae</taxon>
        <taxon>rosids</taxon>
        <taxon>fabids</taxon>
        <taxon>Fabales</taxon>
        <taxon>Fabaceae</taxon>
        <taxon>Papilionoideae</taxon>
        <taxon>50 kb inversion clade</taxon>
        <taxon>genistoids sensu lato</taxon>
        <taxon>core genistoids</taxon>
        <taxon>Crotalarieae</taxon>
        <taxon>Crotalaria</taxon>
    </lineage>
</organism>
<evidence type="ECO:0000313" key="5">
    <source>
        <dbReference type="Proteomes" id="UP001372338"/>
    </source>
</evidence>
<evidence type="ECO:0000256" key="2">
    <source>
        <dbReference type="ARBA" id="ARBA00023306"/>
    </source>
</evidence>
<dbReference type="PANTHER" id="PTHR10026">
    <property type="entry name" value="CYCLIN"/>
    <property type="match status" value="1"/>
</dbReference>
<dbReference type="FunFam" id="1.10.472.10:FF:000028">
    <property type="entry name" value="Cyclin-T1-5 like"/>
    <property type="match status" value="1"/>
</dbReference>
<dbReference type="GO" id="GO:0051301">
    <property type="term" value="P:cell division"/>
    <property type="evidence" value="ECO:0007669"/>
    <property type="project" value="UniProtKB-KW"/>
</dbReference>
<keyword evidence="5" id="KW-1185">Reference proteome</keyword>
<dbReference type="InterPro" id="IPR013763">
    <property type="entry name" value="Cyclin-like_dom"/>
</dbReference>
<evidence type="ECO:0000313" key="4">
    <source>
        <dbReference type="EMBL" id="KAK7255996.1"/>
    </source>
</evidence>
<keyword evidence="2" id="KW-0131">Cell cycle</keyword>
<dbReference type="CDD" id="cd20588">
    <property type="entry name" value="CYCLIN_AcCycT_rpt2"/>
    <property type="match status" value="1"/>
</dbReference>
<name>A0AAN9EEU0_CROPI</name>
<dbReference type="EMBL" id="JAYWIO010000006">
    <property type="protein sequence ID" value="KAK7255996.1"/>
    <property type="molecule type" value="Genomic_DNA"/>
</dbReference>
<gene>
    <name evidence="4" type="ORF">RIF29_29425</name>
</gene>
<sequence length="237" mass="26168">MFLAGKVEETPLPLKDVILLSYEIIHQKDPAAALRIKQKEVYEQQKELILLGERVVLATLGSVSSVQNPYKPLVEAIKKFNVAQNFLAHVAWNFVNDGLETSLFLQFKPHHIAAGALFLAARFLKVELPSDGEKVWWQEFDVTPRQLEEISNQVLELYEGNKLPQSQGEVQGSAGGGTRADAAIAPAVNLEAPLRGPENQVNDGSAEVVSDITYHMVDMEIGDSQNCEPLLIENPDV</sequence>
<keyword evidence="1" id="KW-0132">Cell division</keyword>
<dbReference type="GO" id="GO:0006357">
    <property type="term" value="P:regulation of transcription by RNA polymerase II"/>
    <property type="evidence" value="ECO:0007669"/>
    <property type="project" value="InterPro"/>
</dbReference>
<evidence type="ECO:0000256" key="1">
    <source>
        <dbReference type="ARBA" id="ARBA00022618"/>
    </source>
</evidence>
<dbReference type="Proteomes" id="UP001372338">
    <property type="component" value="Unassembled WGS sequence"/>
</dbReference>
<dbReference type="SUPFAM" id="SSF47954">
    <property type="entry name" value="Cyclin-like"/>
    <property type="match status" value="2"/>
</dbReference>
<accession>A0AAN9EEU0</accession>
<comment type="caution">
    <text evidence="4">The sequence shown here is derived from an EMBL/GenBank/DDBJ whole genome shotgun (WGS) entry which is preliminary data.</text>
</comment>
<reference evidence="4 5" key="1">
    <citation type="submission" date="2024-01" db="EMBL/GenBank/DDBJ databases">
        <title>The genomes of 5 underutilized Papilionoideae crops provide insights into root nodulation and disease resistanc.</title>
        <authorList>
            <person name="Yuan L."/>
        </authorList>
    </citation>
    <scope>NUCLEOTIDE SEQUENCE [LARGE SCALE GENOMIC DNA]</scope>
    <source>
        <strain evidence="4">ZHUSHIDOU_FW_LH</strain>
        <tissue evidence="4">Leaf</tissue>
    </source>
</reference>
<evidence type="ECO:0000259" key="3">
    <source>
        <dbReference type="SMART" id="SM00385"/>
    </source>
</evidence>
<protein>
    <recommendedName>
        <fullName evidence="3">Cyclin-like domain-containing protein</fullName>
    </recommendedName>
</protein>
<feature type="domain" description="Cyclin-like" evidence="3">
    <location>
        <begin position="71"/>
        <end position="156"/>
    </location>
</feature>
<dbReference type="GO" id="GO:0016538">
    <property type="term" value="F:cyclin-dependent protein serine/threonine kinase regulator activity"/>
    <property type="evidence" value="ECO:0007669"/>
    <property type="project" value="InterPro"/>
</dbReference>
<dbReference type="InterPro" id="IPR036915">
    <property type="entry name" value="Cyclin-like_sf"/>
</dbReference>
<dbReference type="Gene3D" id="1.10.472.10">
    <property type="entry name" value="Cyclin-like"/>
    <property type="match status" value="2"/>
</dbReference>
<dbReference type="SMART" id="SM00385">
    <property type="entry name" value="CYCLIN"/>
    <property type="match status" value="1"/>
</dbReference>
<dbReference type="InterPro" id="IPR043198">
    <property type="entry name" value="Cyclin/Ssn8"/>
</dbReference>